<feature type="transmembrane region" description="Helical" evidence="1">
    <location>
        <begin position="36"/>
        <end position="68"/>
    </location>
</feature>
<dbReference type="CDD" id="cd16935">
    <property type="entry name" value="HATPase_AgrC-ComD-like"/>
    <property type="match status" value="1"/>
</dbReference>
<feature type="domain" description="Sensor histidine kinase NatK-like C-terminal" evidence="2">
    <location>
        <begin position="317"/>
        <end position="413"/>
    </location>
</feature>
<dbReference type="InterPro" id="IPR032834">
    <property type="entry name" value="NatK-like_C"/>
</dbReference>
<evidence type="ECO:0000313" key="4">
    <source>
        <dbReference type="EMBL" id="MBO8468304.1"/>
    </source>
</evidence>
<accession>A0A9D9NCF8</accession>
<dbReference type="Proteomes" id="UP000810292">
    <property type="component" value="Unassembled WGS sequence"/>
</dbReference>
<dbReference type="AlphaFoldDB" id="A0A9D9NCF8"/>
<reference evidence="4" key="2">
    <citation type="journal article" date="2021" name="PeerJ">
        <title>Extensive microbial diversity within the chicken gut microbiome revealed by metagenomics and culture.</title>
        <authorList>
            <person name="Gilroy R."/>
            <person name="Ravi A."/>
            <person name="Getino M."/>
            <person name="Pursley I."/>
            <person name="Horton D.L."/>
            <person name="Alikhan N.F."/>
            <person name="Baker D."/>
            <person name="Gharbi K."/>
            <person name="Hall N."/>
            <person name="Watson M."/>
            <person name="Adriaenssens E.M."/>
            <person name="Foster-Nyarko E."/>
            <person name="Jarju S."/>
            <person name="Secka A."/>
            <person name="Antonio M."/>
            <person name="Oren A."/>
            <person name="Chaudhuri R.R."/>
            <person name="La Ragione R."/>
            <person name="Hildebrand F."/>
            <person name="Pallen M.J."/>
        </authorList>
    </citation>
    <scope>NUCLEOTIDE SEQUENCE</scope>
    <source>
        <strain evidence="4">14700</strain>
    </source>
</reference>
<proteinExistence type="predicted"/>
<name>A0A9D9NCF8_9SPIO</name>
<gene>
    <name evidence="4" type="ORF">IAA72_00780</name>
</gene>
<dbReference type="Pfam" id="PF14501">
    <property type="entry name" value="HATPase_c_5"/>
    <property type="match status" value="1"/>
</dbReference>
<dbReference type="InterPro" id="IPR036890">
    <property type="entry name" value="HATPase_C_sf"/>
</dbReference>
<dbReference type="Gene3D" id="1.10.287.130">
    <property type="match status" value="1"/>
</dbReference>
<protein>
    <submittedName>
        <fullName evidence="4">GHKL domain-containing protein</fullName>
    </submittedName>
</protein>
<keyword evidence="1" id="KW-0472">Membrane</keyword>
<dbReference type="GO" id="GO:0042802">
    <property type="term" value="F:identical protein binding"/>
    <property type="evidence" value="ECO:0007669"/>
    <property type="project" value="TreeGrafter"/>
</dbReference>
<comment type="caution">
    <text evidence="4">The sequence shown here is derived from an EMBL/GenBank/DDBJ whole genome shotgun (WGS) entry which is preliminary data.</text>
</comment>
<feature type="transmembrane region" description="Helical" evidence="1">
    <location>
        <begin position="80"/>
        <end position="100"/>
    </location>
</feature>
<dbReference type="EMBL" id="JADIMF010000012">
    <property type="protein sequence ID" value="MBO8468304.1"/>
    <property type="molecule type" value="Genomic_DNA"/>
</dbReference>
<feature type="transmembrane region" description="Helical" evidence="1">
    <location>
        <begin position="153"/>
        <end position="174"/>
    </location>
</feature>
<dbReference type="SUPFAM" id="SSF55874">
    <property type="entry name" value="ATPase domain of HSP90 chaperone/DNA topoisomerase II/histidine kinase"/>
    <property type="match status" value="1"/>
</dbReference>
<feature type="transmembrane region" description="Helical" evidence="1">
    <location>
        <begin position="180"/>
        <end position="200"/>
    </location>
</feature>
<evidence type="ECO:0000259" key="3">
    <source>
        <dbReference type="Pfam" id="PF14689"/>
    </source>
</evidence>
<dbReference type="PANTHER" id="PTHR40448:SF1">
    <property type="entry name" value="TWO-COMPONENT SENSOR HISTIDINE KINASE"/>
    <property type="match status" value="1"/>
</dbReference>
<organism evidence="4 5">
    <name type="scientific">Candidatus Ornithospirochaeta stercoravium</name>
    <dbReference type="NCBI Taxonomy" id="2840897"/>
    <lineage>
        <taxon>Bacteria</taxon>
        <taxon>Pseudomonadati</taxon>
        <taxon>Spirochaetota</taxon>
        <taxon>Spirochaetia</taxon>
        <taxon>Spirochaetales</taxon>
        <taxon>Spirochaetaceae</taxon>
        <taxon>Spirochaetaceae incertae sedis</taxon>
        <taxon>Candidatus Ornithospirochaeta</taxon>
    </lineage>
</organism>
<keyword evidence="1" id="KW-1133">Transmembrane helix</keyword>
<dbReference type="Pfam" id="PF14689">
    <property type="entry name" value="SPOB_a"/>
    <property type="match status" value="1"/>
</dbReference>
<evidence type="ECO:0000313" key="5">
    <source>
        <dbReference type="Proteomes" id="UP000810292"/>
    </source>
</evidence>
<feature type="transmembrane region" description="Helical" evidence="1">
    <location>
        <begin position="112"/>
        <end position="132"/>
    </location>
</feature>
<sequence length="419" mass="47390">MRMLLYVVLSAILATNISEAIPAFLAPRSEKKWARFASALMLCIICMFPIVPEFALTYIVSFMLFAAYMLIFYKDKLEKIAAFSVIFFSVIGSWSFMIVSWSETILRNSTPFWLYAIAACLLIIFAFLYFSIFRSYASMVSSSMVLESFTRRMWGYSTIIALTPSILVLSAVANPPKNNLALSFIAFFALFASTMVFPLIHQMGRSAKLSEENSRLKARTEYYQDIEMQQEQFRKLKHDLMNHFTVIATYLDLGENEKAVEYLKELGTKFSQMTQQYTKSTLINAILNAKAQKASSRNLELKIKADVSSNITVDETELCTLIANSIDNAIEANPPDGKIIVEIADDGTTLFYSISNRYANEIKRKKDGSFITSKDDSRNHGFGLRNINEAVVKLGGTIKITTENGIFRIYAEIPLRKQA</sequence>
<dbReference type="PANTHER" id="PTHR40448">
    <property type="entry name" value="TWO-COMPONENT SENSOR HISTIDINE KINASE"/>
    <property type="match status" value="1"/>
</dbReference>
<dbReference type="Gene3D" id="3.30.565.10">
    <property type="entry name" value="Histidine kinase-like ATPase, C-terminal domain"/>
    <property type="match status" value="1"/>
</dbReference>
<evidence type="ECO:0000256" key="1">
    <source>
        <dbReference type="SAM" id="Phobius"/>
    </source>
</evidence>
<keyword evidence="1" id="KW-0812">Transmembrane</keyword>
<reference evidence="4" key="1">
    <citation type="submission" date="2020-10" db="EMBL/GenBank/DDBJ databases">
        <authorList>
            <person name="Gilroy R."/>
        </authorList>
    </citation>
    <scope>NUCLEOTIDE SEQUENCE</scope>
    <source>
        <strain evidence="4">14700</strain>
    </source>
</reference>
<evidence type="ECO:0000259" key="2">
    <source>
        <dbReference type="Pfam" id="PF14501"/>
    </source>
</evidence>
<feature type="domain" description="SpoOB alpha-helical" evidence="3">
    <location>
        <begin position="221"/>
        <end position="273"/>
    </location>
</feature>
<dbReference type="InterPro" id="IPR039506">
    <property type="entry name" value="SPOB_a"/>
</dbReference>